<accession>A0A918ZKF1</accession>
<evidence type="ECO:0000313" key="2">
    <source>
        <dbReference type="EMBL" id="GHE57550.1"/>
    </source>
</evidence>
<dbReference type="AlphaFoldDB" id="A0A918ZKF1"/>
<feature type="region of interest" description="Disordered" evidence="1">
    <location>
        <begin position="38"/>
        <end position="72"/>
    </location>
</feature>
<sequence length="72" mass="7307">MEVVEGQELHVDRALAAVVAHGRHPVLSLRLSLLLARGGGQRGGERADGGEARRDGEDTGGSAPGPAWLGGG</sequence>
<organism evidence="2 3">
    <name type="scientific">Streptomyces longispororuber</name>
    <dbReference type="NCBI Taxonomy" id="68230"/>
    <lineage>
        <taxon>Bacteria</taxon>
        <taxon>Bacillati</taxon>
        <taxon>Actinomycetota</taxon>
        <taxon>Actinomycetes</taxon>
        <taxon>Kitasatosporales</taxon>
        <taxon>Streptomycetaceae</taxon>
        <taxon>Streptomyces</taxon>
    </lineage>
</organism>
<name>A0A918ZKF1_9ACTN</name>
<evidence type="ECO:0000313" key="3">
    <source>
        <dbReference type="Proteomes" id="UP000608024"/>
    </source>
</evidence>
<reference evidence="2" key="2">
    <citation type="submission" date="2020-09" db="EMBL/GenBank/DDBJ databases">
        <authorList>
            <person name="Sun Q."/>
            <person name="Ohkuma M."/>
        </authorList>
    </citation>
    <scope>NUCLEOTIDE SEQUENCE</scope>
    <source>
        <strain evidence="2">JCM 4784</strain>
    </source>
</reference>
<dbReference type="EMBL" id="BNBT01000034">
    <property type="protein sequence ID" value="GHE57550.1"/>
    <property type="molecule type" value="Genomic_DNA"/>
</dbReference>
<dbReference type="Proteomes" id="UP000608024">
    <property type="component" value="Unassembled WGS sequence"/>
</dbReference>
<protein>
    <submittedName>
        <fullName evidence="2">Uncharacterized protein</fullName>
    </submittedName>
</protein>
<feature type="compositionally biased region" description="Basic and acidic residues" evidence="1">
    <location>
        <begin position="43"/>
        <end position="57"/>
    </location>
</feature>
<evidence type="ECO:0000256" key="1">
    <source>
        <dbReference type="SAM" id="MobiDB-lite"/>
    </source>
</evidence>
<comment type="caution">
    <text evidence="2">The sequence shown here is derived from an EMBL/GenBank/DDBJ whole genome shotgun (WGS) entry which is preliminary data.</text>
</comment>
<proteinExistence type="predicted"/>
<keyword evidence="3" id="KW-1185">Reference proteome</keyword>
<gene>
    <name evidence="2" type="ORF">GCM10018785_28410</name>
</gene>
<reference evidence="2" key="1">
    <citation type="journal article" date="2014" name="Int. J. Syst. Evol. Microbiol.">
        <title>Complete genome sequence of Corynebacterium casei LMG S-19264T (=DSM 44701T), isolated from a smear-ripened cheese.</title>
        <authorList>
            <consortium name="US DOE Joint Genome Institute (JGI-PGF)"/>
            <person name="Walter F."/>
            <person name="Albersmeier A."/>
            <person name="Kalinowski J."/>
            <person name="Ruckert C."/>
        </authorList>
    </citation>
    <scope>NUCLEOTIDE SEQUENCE</scope>
    <source>
        <strain evidence="2">JCM 4784</strain>
    </source>
</reference>